<dbReference type="GO" id="GO:0046872">
    <property type="term" value="F:metal ion binding"/>
    <property type="evidence" value="ECO:0007669"/>
    <property type="project" value="UniProtKB-KW"/>
</dbReference>
<dbReference type="GO" id="GO:0003677">
    <property type="term" value="F:DNA binding"/>
    <property type="evidence" value="ECO:0007669"/>
    <property type="project" value="UniProtKB-KW"/>
</dbReference>
<evidence type="ECO:0000256" key="3">
    <source>
        <dbReference type="ARBA" id="ARBA00023015"/>
    </source>
</evidence>
<evidence type="ECO:0000313" key="9">
    <source>
        <dbReference type="Proteomes" id="UP001150907"/>
    </source>
</evidence>
<dbReference type="EMBL" id="JANBQF010001298">
    <property type="protein sequence ID" value="KAJ1997549.1"/>
    <property type="molecule type" value="Genomic_DNA"/>
</dbReference>
<organism evidence="8 9">
    <name type="scientific">Coemansia thaxteri</name>
    <dbReference type="NCBI Taxonomy" id="2663907"/>
    <lineage>
        <taxon>Eukaryota</taxon>
        <taxon>Fungi</taxon>
        <taxon>Fungi incertae sedis</taxon>
        <taxon>Zoopagomycota</taxon>
        <taxon>Kickxellomycotina</taxon>
        <taxon>Kickxellomycetes</taxon>
        <taxon>Kickxellales</taxon>
        <taxon>Kickxellaceae</taxon>
        <taxon>Coemansia</taxon>
    </lineage>
</organism>
<feature type="region of interest" description="Disordered" evidence="7">
    <location>
        <begin position="278"/>
        <end position="299"/>
    </location>
</feature>
<proteinExistence type="predicted"/>
<evidence type="ECO:0000256" key="4">
    <source>
        <dbReference type="ARBA" id="ARBA00023125"/>
    </source>
</evidence>
<comment type="caution">
    <text evidence="8">The sequence shown here is derived from an EMBL/GenBank/DDBJ whole genome shotgun (WGS) entry which is preliminary data.</text>
</comment>
<keyword evidence="5" id="KW-0804">Transcription</keyword>
<keyword evidence="1" id="KW-0479">Metal-binding</keyword>
<keyword evidence="3" id="KW-0805">Transcription regulation</keyword>
<dbReference type="PANTHER" id="PTHR31313:SF81">
    <property type="entry name" value="TY1 ENHANCER ACTIVATOR"/>
    <property type="match status" value="1"/>
</dbReference>
<dbReference type="PANTHER" id="PTHR31313">
    <property type="entry name" value="TY1 ENHANCER ACTIVATOR"/>
    <property type="match status" value="1"/>
</dbReference>
<reference evidence="8" key="1">
    <citation type="submission" date="2022-07" db="EMBL/GenBank/DDBJ databases">
        <title>Phylogenomic reconstructions and comparative analyses of Kickxellomycotina fungi.</title>
        <authorList>
            <person name="Reynolds N.K."/>
            <person name="Stajich J.E."/>
            <person name="Barry K."/>
            <person name="Grigoriev I.V."/>
            <person name="Crous P."/>
            <person name="Smith M.E."/>
        </authorList>
    </citation>
    <scope>NUCLEOTIDE SEQUENCE</scope>
    <source>
        <strain evidence="8">IMI 214461</strain>
    </source>
</reference>
<dbReference type="CDD" id="cd12148">
    <property type="entry name" value="fungal_TF_MHR"/>
    <property type="match status" value="1"/>
</dbReference>
<accession>A0A9W8EGT1</accession>
<keyword evidence="4" id="KW-0238">DNA-binding</keyword>
<evidence type="ECO:0000256" key="7">
    <source>
        <dbReference type="SAM" id="MobiDB-lite"/>
    </source>
</evidence>
<evidence type="ECO:0000256" key="6">
    <source>
        <dbReference type="ARBA" id="ARBA00023242"/>
    </source>
</evidence>
<dbReference type="Proteomes" id="UP001150907">
    <property type="component" value="Unassembled WGS sequence"/>
</dbReference>
<keyword evidence="6" id="KW-0539">Nucleus</keyword>
<evidence type="ECO:0000256" key="1">
    <source>
        <dbReference type="ARBA" id="ARBA00022723"/>
    </source>
</evidence>
<dbReference type="OrthoDB" id="2406834at2759"/>
<dbReference type="InterPro" id="IPR051615">
    <property type="entry name" value="Transcr_Regulatory_Elem"/>
</dbReference>
<evidence type="ECO:0000256" key="5">
    <source>
        <dbReference type="ARBA" id="ARBA00023163"/>
    </source>
</evidence>
<sequence length="299" mass="33697">MYACKPNRGYVAKFCLHDLHSRIERLIILDHELRQWKLSLPPSLLYPVDDIIAIKPARCVYIALIHLVYYTAMILLHRPFISRLGEPPIHATALHTADSPLGDDVFATDTNERQAGTGFDHYAGCQGESSNNSHTAQPNTTSPLPSHSICTVSAQMITLIGQAIIQDSRIFIMPFLTFMMFTAGTMHLNNVIVAADSWIARRFLKRTLEVMSRLGAHWQVSYKCYTMLNALVRANRIGLDQVTDDSEASARAIKERCRETSRIAYAVFENRAMYREWNPPAKPSTTRLPAATHPRPSMS</sequence>
<gene>
    <name evidence="8" type="ORF">H4R26_005793</name>
</gene>
<keyword evidence="9" id="KW-1185">Reference proteome</keyword>
<keyword evidence="2" id="KW-0862">Zinc</keyword>
<feature type="non-terminal residue" evidence="8">
    <location>
        <position position="299"/>
    </location>
</feature>
<evidence type="ECO:0000313" key="8">
    <source>
        <dbReference type="EMBL" id="KAJ1997549.1"/>
    </source>
</evidence>
<name>A0A9W8EGT1_9FUNG</name>
<protein>
    <submittedName>
        <fullName evidence="8">Uncharacterized protein</fullName>
    </submittedName>
</protein>
<evidence type="ECO:0000256" key="2">
    <source>
        <dbReference type="ARBA" id="ARBA00022833"/>
    </source>
</evidence>
<dbReference type="AlphaFoldDB" id="A0A9W8EGT1"/>